<reference evidence="3" key="1">
    <citation type="submission" date="2022-11" db="UniProtKB">
        <authorList>
            <consortium name="WormBaseParasite"/>
        </authorList>
    </citation>
    <scope>IDENTIFICATION</scope>
</reference>
<accession>A0A914EKT6</accession>
<evidence type="ECO:0000313" key="2">
    <source>
        <dbReference type="Proteomes" id="UP000887540"/>
    </source>
</evidence>
<dbReference type="AlphaFoldDB" id="A0A914EKT6"/>
<dbReference type="WBParaSite" id="ACRNAN_scaffold8884.g28515.t1">
    <property type="protein sequence ID" value="ACRNAN_scaffold8884.g28515.t1"/>
    <property type="gene ID" value="ACRNAN_scaffold8884.g28515"/>
</dbReference>
<evidence type="ECO:0000256" key="1">
    <source>
        <dbReference type="SAM" id="SignalP"/>
    </source>
</evidence>
<evidence type="ECO:0000313" key="3">
    <source>
        <dbReference type="WBParaSite" id="ACRNAN_scaffold8884.g28515.t1"/>
    </source>
</evidence>
<name>A0A914EKT6_9BILA</name>
<keyword evidence="1" id="KW-0732">Signal</keyword>
<feature type="signal peptide" evidence="1">
    <location>
        <begin position="1"/>
        <end position="19"/>
    </location>
</feature>
<organism evidence="2 3">
    <name type="scientific">Acrobeloides nanus</name>
    <dbReference type="NCBI Taxonomy" id="290746"/>
    <lineage>
        <taxon>Eukaryota</taxon>
        <taxon>Metazoa</taxon>
        <taxon>Ecdysozoa</taxon>
        <taxon>Nematoda</taxon>
        <taxon>Chromadorea</taxon>
        <taxon>Rhabditida</taxon>
        <taxon>Tylenchina</taxon>
        <taxon>Cephalobomorpha</taxon>
        <taxon>Cephaloboidea</taxon>
        <taxon>Cephalobidae</taxon>
        <taxon>Acrobeloides</taxon>
    </lineage>
</organism>
<keyword evidence="2" id="KW-1185">Reference proteome</keyword>
<dbReference type="Proteomes" id="UP000887540">
    <property type="component" value="Unplaced"/>
</dbReference>
<proteinExistence type="predicted"/>
<protein>
    <submittedName>
        <fullName evidence="3">Secreted protein</fullName>
    </submittedName>
</protein>
<sequence length="227" mass="25807">MKFYLYNLLFLAAIFEIRCQNACQKAGGACKFAGSCQGYLYEKEPNLCDEQPPRNIKCCIPKSVTSQPFNEVQLAHRLDQVLLVLSQAHQVHELNQVLQVLLKLQVLAHRRDLVPQALLKLQVLVHRRDLVLQARLKPQAHQVHHPNLVHLLLLRKQVHRAHPSNHLLLVLRVLHGNLLLDQPKSKARPVLLVLLALPLRAHLANLLPNLLSILVLQNPLLQLPLSQ</sequence>
<feature type="chain" id="PRO_5037724846" evidence="1">
    <location>
        <begin position="20"/>
        <end position="227"/>
    </location>
</feature>